<comment type="caution">
    <text evidence="1">The sequence shown here is derived from an EMBL/GenBank/DDBJ whole genome shotgun (WGS) entry which is preliminary data.</text>
</comment>
<sequence>NPQPINRQVAKSLKNLKPGMAHGGRITKIEGNRFEMVLPLKDVQVLPNGKKIRYVYPAGGVPIYLGKDAIEKIDALRRKGLIK</sequence>
<evidence type="ECO:0000313" key="2">
    <source>
        <dbReference type="Proteomes" id="UP000034137"/>
    </source>
</evidence>
<protein>
    <submittedName>
        <fullName evidence="1">Uncharacterized protein</fullName>
    </submittedName>
</protein>
<feature type="non-terminal residue" evidence="1">
    <location>
        <position position="1"/>
    </location>
</feature>
<dbReference type="EMBL" id="LBXO01000014">
    <property type="protein sequence ID" value="KKR33130.1"/>
    <property type="molecule type" value="Genomic_DNA"/>
</dbReference>
<evidence type="ECO:0000313" key="1">
    <source>
        <dbReference type="EMBL" id="KKR33130.1"/>
    </source>
</evidence>
<accession>A0A0G0SEK9</accession>
<dbReference type="AlphaFoldDB" id="A0A0G0SEK9"/>
<gene>
    <name evidence="1" type="ORF">UT64_C0014G0013</name>
</gene>
<name>A0A0G0SEK9_9BACT</name>
<reference evidence="1 2" key="1">
    <citation type="journal article" date="2015" name="Nature">
        <title>rRNA introns, odd ribosomes, and small enigmatic genomes across a large radiation of phyla.</title>
        <authorList>
            <person name="Brown C.T."/>
            <person name="Hug L.A."/>
            <person name="Thomas B.C."/>
            <person name="Sharon I."/>
            <person name="Castelle C.J."/>
            <person name="Singh A."/>
            <person name="Wilkins M.J."/>
            <person name="Williams K.H."/>
            <person name="Banfield J.F."/>
        </authorList>
    </citation>
    <scope>NUCLEOTIDE SEQUENCE [LARGE SCALE GENOMIC DNA]</scope>
</reference>
<dbReference type="Proteomes" id="UP000034137">
    <property type="component" value="Unassembled WGS sequence"/>
</dbReference>
<organism evidence="1 2">
    <name type="scientific">Candidatus Falkowbacteria bacterium GW2011_GWF2_39_8</name>
    <dbReference type="NCBI Taxonomy" id="1618642"/>
    <lineage>
        <taxon>Bacteria</taxon>
        <taxon>Candidatus Falkowiibacteriota</taxon>
    </lineage>
</organism>
<proteinExistence type="predicted"/>